<dbReference type="AlphaFoldDB" id="A0A7T8HH08"/>
<gene>
    <name evidence="1" type="ORF">FKW44_010457</name>
</gene>
<keyword evidence="2" id="KW-1185">Reference proteome</keyword>
<dbReference type="OrthoDB" id="8195376at2759"/>
<name>A0A7T8HH08_CALRO</name>
<sequence>MKQAVGEPIDDFLTRLRGQAKFCRFTCTSCQAPYEDDVVLGTIIKNTSNRQLRRSAFERKAIKLNEVVQLGRALESVEAHSREMVAEHTAMASEYKGLKGSWRAKKNAPQKFHVRKPPPSSPLKKLCKFCATPHILKRRFCPAVGKVCSKCSLMDHFAVCCKTGASNAVTCDTPLSYRKTPLSYRDTLLSSYRTTPLSS</sequence>
<dbReference type="Proteomes" id="UP000595437">
    <property type="component" value="Chromosome 6"/>
</dbReference>
<feature type="non-terminal residue" evidence="1">
    <location>
        <position position="199"/>
    </location>
</feature>
<accession>A0A7T8HH08</accession>
<organism evidence="1 2">
    <name type="scientific">Caligus rogercresseyi</name>
    <name type="common">Sea louse</name>
    <dbReference type="NCBI Taxonomy" id="217165"/>
    <lineage>
        <taxon>Eukaryota</taxon>
        <taxon>Metazoa</taxon>
        <taxon>Ecdysozoa</taxon>
        <taxon>Arthropoda</taxon>
        <taxon>Crustacea</taxon>
        <taxon>Multicrustacea</taxon>
        <taxon>Hexanauplia</taxon>
        <taxon>Copepoda</taxon>
        <taxon>Siphonostomatoida</taxon>
        <taxon>Caligidae</taxon>
        <taxon>Caligus</taxon>
    </lineage>
</organism>
<reference evidence="2" key="1">
    <citation type="submission" date="2021-01" db="EMBL/GenBank/DDBJ databases">
        <title>Caligus Genome Assembly.</title>
        <authorList>
            <person name="Gallardo-Escarate C."/>
        </authorList>
    </citation>
    <scope>NUCLEOTIDE SEQUENCE [LARGE SCALE GENOMIC DNA]</scope>
</reference>
<evidence type="ECO:0000313" key="1">
    <source>
        <dbReference type="EMBL" id="QQP49700.1"/>
    </source>
</evidence>
<evidence type="ECO:0000313" key="2">
    <source>
        <dbReference type="Proteomes" id="UP000595437"/>
    </source>
</evidence>
<protein>
    <submittedName>
        <fullName evidence="1">LOC100892748</fullName>
    </submittedName>
</protein>
<proteinExistence type="predicted"/>
<dbReference type="EMBL" id="CP045895">
    <property type="protein sequence ID" value="QQP49700.1"/>
    <property type="molecule type" value="Genomic_DNA"/>
</dbReference>